<dbReference type="EC" id="3.5.99.6" evidence="4"/>
<keyword evidence="7" id="KW-1185">Reference proteome</keyword>
<dbReference type="EMBL" id="CP034457">
    <property type="protein sequence ID" value="QBM87855.1"/>
    <property type="molecule type" value="Genomic_DNA"/>
</dbReference>
<accession>A0A4P6XMP0</accession>
<dbReference type="SUPFAM" id="SSF100950">
    <property type="entry name" value="NagB/RpiA/CoA transferase-like"/>
    <property type="match status" value="1"/>
</dbReference>
<protein>
    <recommendedName>
        <fullName evidence="4">Glucosamine-6-phosphate isomerase</fullName>
        <ecNumber evidence="4">3.5.99.6</ecNumber>
    </recommendedName>
    <alternativeName>
        <fullName evidence="4">Glucosamine-6-phosphate isomerase</fullName>
    </alternativeName>
</protein>
<dbReference type="PANTHER" id="PTHR11280">
    <property type="entry name" value="GLUCOSAMINE-6-PHOSPHATE ISOMERASE"/>
    <property type="match status" value="1"/>
</dbReference>
<evidence type="ECO:0000313" key="6">
    <source>
        <dbReference type="EMBL" id="QBM87855.1"/>
    </source>
</evidence>
<dbReference type="GO" id="GO:0006046">
    <property type="term" value="P:N-acetylglucosamine catabolic process"/>
    <property type="evidence" value="ECO:0007669"/>
    <property type="project" value="TreeGrafter"/>
</dbReference>
<evidence type="ECO:0000256" key="3">
    <source>
        <dbReference type="ARBA" id="ARBA00022801"/>
    </source>
</evidence>
<dbReference type="GO" id="GO:0006043">
    <property type="term" value="P:glucosamine catabolic process"/>
    <property type="evidence" value="ECO:0007669"/>
    <property type="project" value="TreeGrafter"/>
</dbReference>
<reference evidence="7" key="1">
    <citation type="submission" date="2019-03" db="EMBL/GenBank/DDBJ databases">
        <title>Snf2 controls pulcherriminic acid biosynthesis and connects pigmentation and antifungal activity of the yeast Metschnikowia pulcherrima.</title>
        <authorList>
            <person name="Gore-Lloyd D."/>
            <person name="Sumann I."/>
            <person name="Brachmann A.O."/>
            <person name="Schneeberger K."/>
            <person name="Ortiz-Merino R.A."/>
            <person name="Moreno-Beltran M."/>
            <person name="Schlaefli M."/>
            <person name="Kirner P."/>
            <person name="Santos Kron A."/>
            <person name="Wolfe K.H."/>
            <person name="Piel J."/>
            <person name="Ahrens C.H."/>
            <person name="Henk D."/>
            <person name="Freimoser F.M."/>
        </authorList>
    </citation>
    <scope>NUCLEOTIDE SEQUENCE [LARGE SCALE GENOMIC DNA]</scope>
    <source>
        <strain evidence="7">APC 1.2</strain>
    </source>
</reference>
<feature type="domain" description="Glucosamine/galactosamine-6-phosphate isomerase" evidence="5">
    <location>
        <begin position="9"/>
        <end position="236"/>
    </location>
</feature>
<name>A0A4P6XMP0_9ASCO</name>
<gene>
    <name evidence="6" type="primary">MPUL0B10680</name>
    <name evidence="6" type="ORF">METSCH_B10680</name>
</gene>
<proteinExistence type="inferred from homology"/>
<dbReference type="GO" id="GO:0042802">
    <property type="term" value="F:identical protein binding"/>
    <property type="evidence" value="ECO:0007669"/>
    <property type="project" value="TreeGrafter"/>
</dbReference>
<dbReference type="InterPro" id="IPR004547">
    <property type="entry name" value="Glucosamine6P_isomerase"/>
</dbReference>
<dbReference type="InterPro" id="IPR006148">
    <property type="entry name" value="Glc/Gal-6P_isomerase"/>
</dbReference>
<dbReference type="GO" id="GO:0005975">
    <property type="term" value="P:carbohydrate metabolic process"/>
    <property type="evidence" value="ECO:0007669"/>
    <property type="project" value="InterPro"/>
</dbReference>
<dbReference type="Proteomes" id="UP000292447">
    <property type="component" value="Chromosome II"/>
</dbReference>
<dbReference type="GO" id="GO:0019262">
    <property type="term" value="P:N-acetylneuraminate catabolic process"/>
    <property type="evidence" value="ECO:0007669"/>
    <property type="project" value="TreeGrafter"/>
</dbReference>
<dbReference type="CDD" id="cd01399">
    <property type="entry name" value="GlcN6P_deaminase"/>
    <property type="match status" value="1"/>
</dbReference>
<dbReference type="InterPro" id="IPR018321">
    <property type="entry name" value="Glucosamine6P_isomerase_CS"/>
</dbReference>
<dbReference type="GO" id="GO:0005737">
    <property type="term" value="C:cytoplasm"/>
    <property type="evidence" value="ECO:0007669"/>
    <property type="project" value="TreeGrafter"/>
</dbReference>
<evidence type="ECO:0000256" key="1">
    <source>
        <dbReference type="ARBA" id="ARBA00000644"/>
    </source>
</evidence>
<evidence type="ECO:0000256" key="4">
    <source>
        <dbReference type="RuleBase" id="RU361197"/>
    </source>
</evidence>
<dbReference type="AlphaFoldDB" id="A0A4P6XMP0"/>
<evidence type="ECO:0000313" key="7">
    <source>
        <dbReference type="Proteomes" id="UP000292447"/>
    </source>
</evidence>
<dbReference type="Gene3D" id="3.40.50.1360">
    <property type="match status" value="1"/>
</dbReference>
<comment type="catalytic activity">
    <reaction evidence="1 4">
        <text>alpha-D-glucosamine 6-phosphate + H2O = beta-D-fructose 6-phosphate + NH4(+)</text>
        <dbReference type="Rhea" id="RHEA:12172"/>
        <dbReference type="ChEBI" id="CHEBI:15377"/>
        <dbReference type="ChEBI" id="CHEBI:28938"/>
        <dbReference type="ChEBI" id="CHEBI:57634"/>
        <dbReference type="ChEBI" id="CHEBI:75989"/>
        <dbReference type="EC" id="3.5.99.6"/>
    </reaction>
</comment>
<sequence>MRQAIFSSPQDASSFLAGYIIDKINEFQPTQEKPFVLGLPTGSSPEGIYAKLVDAHKKGKVSFRNVVTFNMDEYLGLKPTHPQSYLYFMYDKLFNHVDIQQQNIHILNGLAKDPEKECASYEAKIKKYGRIHLFLGGLGPEGHLAFNEAGSSRDSVTRRVDLVGLTIAANARFFDNDRAKVPKQALSVGISTILDNSDEVAIIVLGANKKYALDKTINGARNDPQFPSSYLADHENVLIVCDHAAYGVKAKL</sequence>
<evidence type="ECO:0000256" key="2">
    <source>
        <dbReference type="ARBA" id="ARBA00005526"/>
    </source>
</evidence>
<keyword evidence="4" id="KW-0119">Carbohydrate metabolism</keyword>
<comment type="similarity">
    <text evidence="2 4">Belongs to the glucosamine/galactosamine-6-phosphate isomerase family.</text>
</comment>
<dbReference type="STRING" id="2163413.A0A4P6XMP0"/>
<dbReference type="NCBIfam" id="TIGR00502">
    <property type="entry name" value="nagB"/>
    <property type="match status" value="1"/>
</dbReference>
<keyword evidence="3 4" id="KW-0378">Hydrolase</keyword>
<organism evidence="6 7">
    <name type="scientific">Metschnikowia aff. pulcherrima</name>
    <dbReference type="NCBI Taxonomy" id="2163413"/>
    <lineage>
        <taxon>Eukaryota</taxon>
        <taxon>Fungi</taxon>
        <taxon>Dikarya</taxon>
        <taxon>Ascomycota</taxon>
        <taxon>Saccharomycotina</taxon>
        <taxon>Pichiomycetes</taxon>
        <taxon>Metschnikowiaceae</taxon>
        <taxon>Metschnikowia</taxon>
    </lineage>
</organism>
<dbReference type="Pfam" id="PF01182">
    <property type="entry name" value="Glucosamine_iso"/>
    <property type="match status" value="1"/>
</dbReference>
<dbReference type="InterPro" id="IPR037171">
    <property type="entry name" value="NagB/RpiA_transferase-like"/>
</dbReference>
<dbReference type="GO" id="GO:0004342">
    <property type="term" value="F:glucosamine-6-phosphate deaminase activity"/>
    <property type="evidence" value="ECO:0007669"/>
    <property type="project" value="UniProtKB-UniRule"/>
</dbReference>
<dbReference type="PROSITE" id="PS01161">
    <property type="entry name" value="GLC_GALNAC_ISOMERASE"/>
    <property type="match status" value="1"/>
</dbReference>
<dbReference type="PANTHER" id="PTHR11280:SF5">
    <property type="entry name" value="GLUCOSAMINE-6-PHOSPHATE ISOMERASE"/>
    <property type="match status" value="1"/>
</dbReference>
<evidence type="ECO:0000259" key="5">
    <source>
        <dbReference type="Pfam" id="PF01182"/>
    </source>
</evidence>